<comment type="similarity">
    <text evidence="2">Belongs to the glycosyl hydrolase 15 family.</text>
</comment>
<dbReference type="PANTHER" id="PTHR31616">
    <property type="entry name" value="TREHALASE"/>
    <property type="match status" value="1"/>
</dbReference>
<comment type="catalytic activity">
    <reaction evidence="1">
        <text>Hydrolysis of terminal (1-&gt;4)-linked alpha-D-glucose residues successively from non-reducing ends of the chains with release of beta-D-glucose.</text>
        <dbReference type="EC" id="3.2.1.3"/>
    </reaction>
</comment>
<evidence type="ECO:0000256" key="2">
    <source>
        <dbReference type="ARBA" id="ARBA00006188"/>
    </source>
</evidence>
<dbReference type="Proteomes" id="UP001212841">
    <property type="component" value="Unassembled WGS sequence"/>
</dbReference>
<keyword evidence="7" id="KW-0624">Polysaccharide degradation</keyword>
<dbReference type="SUPFAM" id="SSF48208">
    <property type="entry name" value="Six-hairpin glycosidases"/>
    <property type="match status" value="1"/>
</dbReference>
<evidence type="ECO:0000256" key="6">
    <source>
        <dbReference type="ARBA" id="ARBA00023295"/>
    </source>
</evidence>
<evidence type="ECO:0000313" key="10">
    <source>
        <dbReference type="EMBL" id="KAJ3052547.1"/>
    </source>
</evidence>
<dbReference type="Gene3D" id="1.50.10.10">
    <property type="match status" value="1"/>
</dbReference>
<comment type="caution">
    <text evidence="10">The sequence shown here is derived from an EMBL/GenBank/DDBJ whole genome shotgun (WGS) entry which is preliminary data.</text>
</comment>
<feature type="signal peptide" evidence="8">
    <location>
        <begin position="1"/>
        <end position="27"/>
    </location>
</feature>
<feature type="chain" id="PRO_5042173109" description="glucan 1,4-alpha-glucosidase" evidence="8">
    <location>
        <begin position="28"/>
        <end position="567"/>
    </location>
</feature>
<protein>
    <recommendedName>
        <fullName evidence="3">glucan 1,4-alpha-glucosidase</fullName>
        <ecNumber evidence="3">3.2.1.3</ecNumber>
    </recommendedName>
</protein>
<evidence type="ECO:0000256" key="4">
    <source>
        <dbReference type="ARBA" id="ARBA00022801"/>
    </source>
</evidence>
<dbReference type="InterPro" id="IPR011613">
    <property type="entry name" value="GH15-like"/>
</dbReference>
<dbReference type="Pfam" id="PF00723">
    <property type="entry name" value="Glyco_hydro_15"/>
    <property type="match status" value="1"/>
</dbReference>
<accession>A0AAD5X5A2</accession>
<keyword evidence="4" id="KW-0378">Hydrolase</keyword>
<evidence type="ECO:0000256" key="8">
    <source>
        <dbReference type="SAM" id="SignalP"/>
    </source>
</evidence>
<dbReference type="EC" id="3.2.1.3" evidence="3"/>
<dbReference type="GO" id="GO:0004339">
    <property type="term" value="F:glucan 1,4-alpha-glucosidase activity"/>
    <property type="evidence" value="ECO:0007669"/>
    <property type="project" value="UniProtKB-EC"/>
</dbReference>
<evidence type="ECO:0000256" key="3">
    <source>
        <dbReference type="ARBA" id="ARBA00012593"/>
    </source>
</evidence>
<name>A0AAD5X5A2_9FUNG</name>
<dbReference type="GO" id="GO:0000272">
    <property type="term" value="P:polysaccharide catabolic process"/>
    <property type="evidence" value="ECO:0007669"/>
    <property type="project" value="UniProtKB-KW"/>
</dbReference>
<evidence type="ECO:0000313" key="11">
    <source>
        <dbReference type="Proteomes" id="UP001212841"/>
    </source>
</evidence>
<keyword evidence="6" id="KW-0326">Glycosidase</keyword>
<evidence type="ECO:0000256" key="7">
    <source>
        <dbReference type="ARBA" id="ARBA00023326"/>
    </source>
</evidence>
<reference evidence="10" key="1">
    <citation type="submission" date="2020-05" db="EMBL/GenBank/DDBJ databases">
        <title>Phylogenomic resolution of chytrid fungi.</title>
        <authorList>
            <person name="Stajich J.E."/>
            <person name="Amses K."/>
            <person name="Simmons R."/>
            <person name="Seto K."/>
            <person name="Myers J."/>
            <person name="Bonds A."/>
            <person name="Quandt C.A."/>
            <person name="Barry K."/>
            <person name="Liu P."/>
            <person name="Grigoriev I."/>
            <person name="Longcore J.E."/>
            <person name="James T.Y."/>
        </authorList>
    </citation>
    <scope>NUCLEOTIDE SEQUENCE</scope>
    <source>
        <strain evidence="10">JEL0318</strain>
    </source>
</reference>
<dbReference type="AlphaFoldDB" id="A0AAD5X5A2"/>
<feature type="domain" description="GH15-like" evidence="9">
    <location>
        <begin position="57"/>
        <end position="527"/>
    </location>
</feature>
<evidence type="ECO:0000259" key="9">
    <source>
        <dbReference type="Pfam" id="PF00723"/>
    </source>
</evidence>
<gene>
    <name evidence="10" type="primary">SGA1</name>
    <name evidence="10" type="ORF">HK097_006078</name>
</gene>
<dbReference type="InterPro" id="IPR012341">
    <property type="entry name" value="6hp_glycosidase-like_sf"/>
</dbReference>
<keyword evidence="11" id="KW-1185">Reference proteome</keyword>
<keyword evidence="5" id="KW-0119">Carbohydrate metabolism</keyword>
<dbReference type="InterPro" id="IPR000165">
    <property type="entry name" value="Glucoamylase"/>
</dbReference>
<evidence type="ECO:0000256" key="1">
    <source>
        <dbReference type="ARBA" id="ARBA00001863"/>
    </source>
</evidence>
<dbReference type="InterPro" id="IPR008928">
    <property type="entry name" value="6-hairpin_glycosidase_sf"/>
</dbReference>
<dbReference type="PANTHER" id="PTHR31616:SF9">
    <property type="entry name" value="GLUCOAMYLASE, INTRACELLULAR SPORULATION-SPECIFIC"/>
    <property type="match status" value="1"/>
</dbReference>
<dbReference type="PRINTS" id="PR00736">
    <property type="entry name" value="GLHYDRLASE15"/>
</dbReference>
<proteinExistence type="inferred from homology"/>
<keyword evidence="8" id="KW-0732">Signal</keyword>
<evidence type="ECO:0000256" key="5">
    <source>
        <dbReference type="ARBA" id="ARBA00023277"/>
    </source>
</evidence>
<dbReference type="GO" id="GO:0000324">
    <property type="term" value="C:fungal-type vacuole"/>
    <property type="evidence" value="ECO:0007669"/>
    <property type="project" value="TreeGrafter"/>
</dbReference>
<organism evidence="10 11">
    <name type="scientific">Rhizophlyctis rosea</name>
    <dbReference type="NCBI Taxonomy" id="64517"/>
    <lineage>
        <taxon>Eukaryota</taxon>
        <taxon>Fungi</taxon>
        <taxon>Fungi incertae sedis</taxon>
        <taxon>Chytridiomycota</taxon>
        <taxon>Chytridiomycota incertae sedis</taxon>
        <taxon>Chytridiomycetes</taxon>
        <taxon>Rhizophlyctidales</taxon>
        <taxon>Rhizophlyctidaceae</taxon>
        <taxon>Rhizophlyctis</taxon>
    </lineage>
</organism>
<dbReference type="EMBL" id="JADGJD010000285">
    <property type="protein sequence ID" value="KAJ3052547.1"/>
    <property type="molecule type" value="Genomic_DNA"/>
</dbReference>
<sequence>MLPSLNWRPASLLTITLACGFVTSSRANPIAHSSHNIIESVPDLPNLDEWIADEADIALDALLENIHPPDTLPGVVVASPSRKDPDYFYHWTRDAALVLSVAQMVYEHGVDNGGAKDTMLENILWNYARFEQHLQTVPNPSSNIAEPKWNVDGTAYTLPWGRPQNDGPALRAQTLTLFAQSHLRKHQNTSLITSLLYDSRFPSSSLIKNNLEFTSHNWQEDTVDLWEEIRGTHFYTLMVQHSSLVHGSRFAEEMGDIGAARWYAAQSRKIASKLEEHWSPEHRILQSTLSRTGGIGYKSSNLDVSILLASLHTDPPSLFDHPRHPFMPHPHFLHTPYPPWSDEVLSTAMKLDHVMSSLYPINNITNVNDLPIANAIGRYPEDRYDGIGTSSLGNPWFLTTLAYAEVLYRTAVEWSHQNWIPVTDVTLDLLKWIGAFHPNSTNPHSHTAEIGKYAISRVPVRRAHSPVLFDWIIKHLGKKADAYFRRVQLHALGRESGKMAEQINRVDGKMQGARSLTWSHAAFVTAVVARDKFLGSLEGEVGEGMGRYTLGDQRRFASLKLQLLKKR</sequence>